<dbReference type="AlphaFoldDB" id="A0A410V075"/>
<dbReference type="Pfam" id="PF11159">
    <property type="entry name" value="DUF2939"/>
    <property type="match status" value="1"/>
</dbReference>
<name>A0A410V075_9BRAD</name>
<evidence type="ECO:0000313" key="1">
    <source>
        <dbReference type="EMBL" id="GGI32771.1"/>
    </source>
</evidence>
<dbReference type="EMBL" id="CP030057">
    <property type="protein sequence ID" value="QOZ58114.1"/>
    <property type="molecule type" value="Genomic_DNA"/>
</dbReference>
<proteinExistence type="predicted"/>
<evidence type="ECO:0000313" key="3">
    <source>
        <dbReference type="Proteomes" id="UP000593880"/>
    </source>
</evidence>
<keyword evidence="3" id="KW-1185">Reference proteome</keyword>
<dbReference type="OrthoDB" id="8445263at2"/>
<evidence type="ECO:0008006" key="5">
    <source>
        <dbReference type="Google" id="ProtNLM"/>
    </source>
</evidence>
<reference evidence="2 3" key="2">
    <citation type="submission" date="2018-06" db="EMBL/GenBank/DDBJ databases">
        <title>Comparative genomics of rhizobia nodulating Arachis hypogaea in China.</title>
        <authorList>
            <person name="Li Y."/>
        </authorList>
    </citation>
    <scope>NUCLEOTIDE SEQUENCE [LARGE SCALE GENOMIC DNA]</scope>
    <source>
        <strain evidence="2 3">CCBAU 51658</strain>
    </source>
</reference>
<dbReference type="InterPro" id="IPR021330">
    <property type="entry name" value="DUF2939"/>
</dbReference>
<gene>
    <name evidence="1" type="ORF">GCM10010987_71080</name>
    <name evidence="2" type="ORF">XH86_04660</name>
</gene>
<dbReference type="Proteomes" id="UP000593880">
    <property type="component" value="Chromosome"/>
</dbReference>
<accession>A0A410V075</accession>
<reference evidence="1" key="3">
    <citation type="submission" date="2022-12" db="EMBL/GenBank/DDBJ databases">
        <authorList>
            <person name="Sun Q."/>
            <person name="Zhou Y."/>
        </authorList>
    </citation>
    <scope>NUCLEOTIDE SEQUENCE</scope>
    <source>
        <strain evidence="1">CGMCC 1.15034</strain>
    </source>
</reference>
<evidence type="ECO:0000313" key="2">
    <source>
        <dbReference type="EMBL" id="QOZ58114.1"/>
    </source>
</evidence>
<dbReference type="Proteomes" id="UP000625079">
    <property type="component" value="Unassembled WGS sequence"/>
</dbReference>
<protein>
    <recommendedName>
        <fullName evidence="5">DUF2939 domain-containing protein</fullName>
    </recommendedName>
</protein>
<organism evidence="1 4">
    <name type="scientific">Bradyrhizobium guangdongense</name>
    <dbReference type="NCBI Taxonomy" id="1325090"/>
    <lineage>
        <taxon>Bacteria</taxon>
        <taxon>Pseudomonadati</taxon>
        <taxon>Pseudomonadota</taxon>
        <taxon>Alphaproteobacteria</taxon>
        <taxon>Hyphomicrobiales</taxon>
        <taxon>Nitrobacteraceae</taxon>
        <taxon>Bradyrhizobium</taxon>
    </lineage>
</organism>
<sequence length="189" mass="20306">MKWLAAALAVVALCLLVYAGTAFVSLAGLVAAARSGDADQVLARTDLPRVRHALVDQLIDAYLRRLGRERPVKPFERLAINTFGASVADDLASKLLTRDNIAVLLQTGTVRGNVEFGSIPPLAEIDVSNIPGIIRRFTLIKPVEFSLRLGASREAGSISMHFAGDGWRLSAVNLPAAVLAKLVERLPTR</sequence>
<dbReference type="EMBL" id="BMHC01000026">
    <property type="protein sequence ID" value="GGI32771.1"/>
    <property type="molecule type" value="Genomic_DNA"/>
</dbReference>
<dbReference type="RefSeq" id="WP_128963833.1">
    <property type="nucleotide sequence ID" value="NZ_BMHC01000026.1"/>
</dbReference>
<evidence type="ECO:0000313" key="4">
    <source>
        <dbReference type="Proteomes" id="UP000625079"/>
    </source>
</evidence>
<reference evidence="1" key="1">
    <citation type="journal article" date="2014" name="Int. J. Syst. Evol. Microbiol.">
        <title>Complete genome sequence of Corynebacterium casei LMG S-19264T (=DSM 44701T), isolated from a smear-ripened cheese.</title>
        <authorList>
            <consortium name="US DOE Joint Genome Institute (JGI-PGF)"/>
            <person name="Walter F."/>
            <person name="Albersmeier A."/>
            <person name="Kalinowski J."/>
            <person name="Ruckert C."/>
        </authorList>
    </citation>
    <scope>NUCLEOTIDE SEQUENCE</scope>
    <source>
        <strain evidence="1">CGMCC 1.15034</strain>
    </source>
</reference>